<dbReference type="AlphaFoldDB" id="A0A7X6DQS1"/>
<accession>A0A7X6DQS1</accession>
<proteinExistence type="predicted"/>
<protein>
    <submittedName>
        <fullName evidence="1">Uncharacterized protein</fullName>
    </submittedName>
</protein>
<dbReference type="RefSeq" id="WP_168059918.1">
    <property type="nucleotide sequence ID" value="NZ_VTOW01000002.1"/>
</dbReference>
<dbReference type="Proteomes" id="UP000534783">
    <property type="component" value="Unassembled WGS sequence"/>
</dbReference>
<evidence type="ECO:0000313" key="2">
    <source>
        <dbReference type="Proteomes" id="UP000534783"/>
    </source>
</evidence>
<dbReference type="EMBL" id="VTOW01000002">
    <property type="protein sequence ID" value="NKE71358.1"/>
    <property type="molecule type" value="Genomic_DNA"/>
</dbReference>
<reference evidence="1 2" key="1">
    <citation type="journal article" date="2020" name="Nature">
        <title>Bacterial chemolithoautotrophy via manganese oxidation.</title>
        <authorList>
            <person name="Yu H."/>
            <person name="Leadbetter J.R."/>
        </authorList>
    </citation>
    <scope>NUCLEOTIDE SEQUENCE [LARGE SCALE GENOMIC DNA]</scope>
    <source>
        <strain evidence="1 2">Mn-1</strain>
    </source>
</reference>
<gene>
    <name evidence="1" type="ORF">MNODULE_11470</name>
</gene>
<comment type="caution">
    <text evidence="1">The sequence shown here is derived from an EMBL/GenBank/DDBJ whole genome shotgun (WGS) entry which is preliminary data.</text>
</comment>
<keyword evidence="2" id="KW-1185">Reference proteome</keyword>
<name>A0A7X6DQS1_9BACT</name>
<evidence type="ECO:0000313" key="1">
    <source>
        <dbReference type="EMBL" id="NKE71358.1"/>
    </source>
</evidence>
<sequence>MDPISIIVTALATGAAAGLKPTAAKVIQDAYAGIKALIQRKYGETNVGLLEKDPASKAKREVVKEELEKSDAADDPELLTQAKALLDAVQQHAPEAAGQIGVDLEEIKGASLRIGDVIAAGAGVKVRKAEIAGDIEIKGVRAGEVSENPSKRQ</sequence>
<organism evidence="1 2">
    <name type="scientific">Candidatus Manganitrophus noduliformans</name>
    <dbReference type="NCBI Taxonomy" id="2606439"/>
    <lineage>
        <taxon>Bacteria</taxon>
        <taxon>Pseudomonadati</taxon>
        <taxon>Nitrospirota</taxon>
        <taxon>Nitrospiria</taxon>
        <taxon>Candidatus Troglogloeales</taxon>
        <taxon>Candidatus Manganitrophaceae</taxon>
        <taxon>Candidatus Manganitrophus</taxon>
    </lineage>
</organism>